<dbReference type="Gene3D" id="2.170.300.10">
    <property type="entry name" value="Tie2 ligand-binding domain superfamily"/>
    <property type="match status" value="1"/>
</dbReference>
<dbReference type="PANTHER" id="PTHR26391">
    <property type="entry name" value="INACTIVE TYROSINE-PROTEIN KINASE 7"/>
    <property type="match status" value="1"/>
</dbReference>
<proteinExistence type="predicted"/>
<protein>
    <submittedName>
        <fullName evidence="1">Uncharacterized protein</fullName>
    </submittedName>
</protein>
<name>A0A8S3YYV2_9EUPU</name>
<dbReference type="PANTHER" id="PTHR26391:SF18">
    <property type="entry name" value="PROTEIN KINASE RECEPTOR TIE-1, PUTATIVE-RELATED"/>
    <property type="match status" value="1"/>
</dbReference>
<evidence type="ECO:0000313" key="2">
    <source>
        <dbReference type="Proteomes" id="UP000678393"/>
    </source>
</evidence>
<evidence type="ECO:0000313" key="1">
    <source>
        <dbReference type="EMBL" id="CAG5120855.1"/>
    </source>
</evidence>
<accession>A0A8S3YYV2</accession>
<keyword evidence="2" id="KW-1185">Reference proteome</keyword>
<dbReference type="OrthoDB" id="6162000at2759"/>
<comment type="caution">
    <text evidence="1">The sequence shown here is derived from an EMBL/GenBank/DDBJ whole genome shotgun (WGS) entry which is preliminary data.</text>
</comment>
<organism evidence="1 2">
    <name type="scientific">Candidula unifasciata</name>
    <dbReference type="NCBI Taxonomy" id="100452"/>
    <lineage>
        <taxon>Eukaryota</taxon>
        <taxon>Metazoa</taxon>
        <taxon>Spiralia</taxon>
        <taxon>Lophotrochozoa</taxon>
        <taxon>Mollusca</taxon>
        <taxon>Gastropoda</taxon>
        <taxon>Heterobranchia</taxon>
        <taxon>Euthyneura</taxon>
        <taxon>Panpulmonata</taxon>
        <taxon>Eupulmonata</taxon>
        <taxon>Stylommatophora</taxon>
        <taxon>Helicina</taxon>
        <taxon>Helicoidea</taxon>
        <taxon>Geomitridae</taxon>
        <taxon>Candidula</taxon>
    </lineage>
</organism>
<gene>
    <name evidence="1" type="ORF">CUNI_LOCUS6413</name>
</gene>
<feature type="non-terminal residue" evidence="1">
    <location>
        <position position="1"/>
    </location>
</feature>
<dbReference type="Proteomes" id="UP000678393">
    <property type="component" value="Unassembled WGS sequence"/>
</dbReference>
<reference evidence="1" key="1">
    <citation type="submission" date="2021-04" db="EMBL/GenBank/DDBJ databases">
        <authorList>
            <consortium name="Molecular Ecology Group"/>
        </authorList>
    </citation>
    <scope>NUCLEOTIDE SEQUENCE</scope>
</reference>
<dbReference type="AlphaFoldDB" id="A0A8S3YYV2"/>
<dbReference type="EMBL" id="CAJHNH020000976">
    <property type="protein sequence ID" value="CAG5120855.1"/>
    <property type="molecule type" value="Genomic_DNA"/>
</dbReference>
<sequence>YFYNVFILKCLPLLSVCPTGRFGHNCRNECHCMDSAERCDSVHGRCQSGCARGWSGLDCQT</sequence>
<feature type="non-terminal residue" evidence="1">
    <location>
        <position position="61"/>
    </location>
</feature>